<keyword evidence="1" id="KW-0813">Transport</keyword>
<keyword evidence="2" id="KW-1185">Reference proteome</keyword>
<dbReference type="SUPFAM" id="SSF53850">
    <property type="entry name" value="Periplasmic binding protein-like II"/>
    <property type="match status" value="1"/>
</dbReference>
<name>A0A840NGJ0_9PSEU</name>
<dbReference type="PANTHER" id="PTHR43649">
    <property type="entry name" value="ARABINOSE-BINDING PROTEIN-RELATED"/>
    <property type="match status" value="1"/>
</dbReference>
<evidence type="ECO:0000313" key="2">
    <source>
        <dbReference type="Proteomes" id="UP000580474"/>
    </source>
</evidence>
<sequence length="445" mass="47645">MFPRSSEAPRDRVRARCPVLALVVLVLAGALAGCGTEPRRLVYWASNQGASTAQDREVLRAQLARFTRDTGIPVEVDVIPWNDLLNRILGAATSGTGPDVVDLGNTWSASLQATGAFVEFDEALLDRLGGRDRFLASSMSSAGMPGRPPASVPLYGLSYAVFYDKQRFREAGIARIPESWAEFLDVAGRLTDGGRAGLTVPAASYTQNAHFAFLFGMQQGARFIDERGAATFTTPRAVEAVLRYVELMSRNRVVRADDAETGSAPESVAEFTAGRAAMLIAQNSALPAIVDSGMAAEDVGVFPLPLPDPLPPGGSPVRSHVGGSNVAVLRDSPRREESLRLVEFLTSRRTQVELSRSYGSLPVVEDAYSEPEFSTGHAAVFGRLLARESVPVPMIPDESRFETTVGAAVRDLFARAATGRPVGREQVRAELARAQQQMRAAGGSG</sequence>
<organism evidence="1 2">
    <name type="scientific">Saccharopolyspora gloriosae</name>
    <dbReference type="NCBI Taxonomy" id="455344"/>
    <lineage>
        <taxon>Bacteria</taxon>
        <taxon>Bacillati</taxon>
        <taxon>Actinomycetota</taxon>
        <taxon>Actinomycetes</taxon>
        <taxon>Pseudonocardiales</taxon>
        <taxon>Pseudonocardiaceae</taxon>
        <taxon>Saccharopolyspora</taxon>
    </lineage>
</organism>
<dbReference type="EMBL" id="JACHIV010000001">
    <property type="protein sequence ID" value="MBB5068312.1"/>
    <property type="molecule type" value="Genomic_DNA"/>
</dbReference>
<dbReference type="RefSeq" id="WP_184478020.1">
    <property type="nucleotide sequence ID" value="NZ_JACHIV010000001.1"/>
</dbReference>
<dbReference type="InterPro" id="IPR006059">
    <property type="entry name" value="SBP"/>
</dbReference>
<dbReference type="InterPro" id="IPR050490">
    <property type="entry name" value="Bact_solute-bd_prot1"/>
</dbReference>
<dbReference type="PANTHER" id="PTHR43649:SF12">
    <property type="entry name" value="DIACETYLCHITOBIOSE BINDING PROTEIN DASA"/>
    <property type="match status" value="1"/>
</dbReference>
<accession>A0A840NGJ0</accession>
<dbReference type="Proteomes" id="UP000580474">
    <property type="component" value="Unassembled WGS sequence"/>
</dbReference>
<evidence type="ECO:0000313" key="1">
    <source>
        <dbReference type="EMBL" id="MBB5068312.1"/>
    </source>
</evidence>
<protein>
    <submittedName>
        <fullName evidence="1">Multiple sugar transport system substrate-binding protein</fullName>
    </submittedName>
</protein>
<comment type="caution">
    <text evidence="1">The sequence shown here is derived from an EMBL/GenBank/DDBJ whole genome shotgun (WGS) entry which is preliminary data.</text>
</comment>
<dbReference type="Gene3D" id="3.40.190.10">
    <property type="entry name" value="Periplasmic binding protein-like II"/>
    <property type="match status" value="1"/>
</dbReference>
<proteinExistence type="predicted"/>
<dbReference type="PROSITE" id="PS51257">
    <property type="entry name" value="PROKAR_LIPOPROTEIN"/>
    <property type="match status" value="1"/>
</dbReference>
<dbReference type="Pfam" id="PF01547">
    <property type="entry name" value="SBP_bac_1"/>
    <property type="match status" value="1"/>
</dbReference>
<gene>
    <name evidence="1" type="ORF">BJ969_001400</name>
</gene>
<keyword evidence="1" id="KW-0762">Sugar transport</keyword>
<reference evidence="1 2" key="1">
    <citation type="submission" date="2020-08" db="EMBL/GenBank/DDBJ databases">
        <title>Sequencing the genomes of 1000 actinobacteria strains.</title>
        <authorList>
            <person name="Klenk H.-P."/>
        </authorList>
    </citation>
    <scope>NUCLEOTIDE SEQUENCE [LARGE SCALE GENOMIC DNA]</scope>
    <source>
        <strain evidence="1 2">DSM 45582</strain>
    </source>
</reference>
<dbReference type="AlphaFoldDB" id="A0A840NGJ0"/>